<dbReference type="Proteomes" id="UP001241110">
    <property type="component" value="Unassembled WGS sequence"/>
</dbReference>
<evidence type="ECO:0000256" key="4">
    <source>
        <dbReference type="ARBA" id="ARBA00022827"/>
    </source>
</evidence>
<evidence type="ECO:0000256" key="9">
    <source>
        <dbReference type="SAM" id="Phobius"/>
    </source>
</evidence>
<keyword evidence="7" id="KW-0520">NAD</keyword>
<feature type="domain" description="External alternative NADH-ubiquinone oxidoreductase-like C-terminal" evidence="11">
    <location>
        <begin position="346"/>
        <end position="401"/>
    </location>
</feature>
<dbReference type="EC" id="1.6.5.9" evidence="2"/>
<keyword evidence="9" id="KW-0812">Transmembrane</keyword>
<dbReference type="SUPFAM" id="SSF51905">
    <property type="entry name" value="FAD/NAD(P)-binding domain"/>
    <property type="match status" value="2"/>
</dbReference>
<keyword evidence="6 12" id="KW-0560">Oxidoreductase</keyword>
<dbReference type="PRINTS" id="PR00411">
    <property type="entry name" value="PNDRDTASEI"/>
</dbReference>
<dbReference type="GO" id="GO:0050136">
    <property type="term" value="F:NADH dehydrogenase (quinone) (non-electrogenic) activity"/>
    <property type="evidence" value="ECO:0007669"/>
    <property type="project" value="UniProtKB-EC"/>
</dbReference>
<dbReference type="AlphaFoldDB" id="A0AAE3QZ52"/>
<evidence type="ECO:0000256" key="5">
    <source>
        <dbReference type="ARBA" id="ARBA00022946"/>
    </source>
</evidence>
<dbReference type="PANTHER" id="PTHR43706">
    <property type="entry name" value="NADH DEHYDROGENASE"/>
    <property type="match status" value="1"/>
</dbReference>
<keyword evidence="9" id="KW-0472">Membrane</keyword>
<accession>A0AAE3QZ52</accession>
<comment type="similarity">
    <text evidence="1">Belongs to the NADH dehydrogenase family.</text>
</comment>
<evidence type="ECO:0000256" key="3">
    <source>
        <dbReference type="ARBA" id="ARBA00022630"/>
    </source>
</evidence>
<gene>
    <name evidence="12" type="ORF">QNI16_35440</name>
</gene>
<protein>
    <recommendedName>
        <fullName evidence="2">NADH:ubiquinone reductase (non-electrogenic)</fullName>
        <ecNumber evidence="2">1.6.5.9</ecNumber>
    </recommendedName>
</protein>
<dbReference type="EMBL" id="JASJOS010000024">
    <property type="protein sequence ID" value="MDJ1485830.1"/>
    <property type="molecule type" value="Genomic_DNA"/>
</dbReference>
<dbReference type="RefSeq" id="WP_313988898.1">
    <property type="nucleotide sequence ID" value="NZ_JASJOS010000024.1"/>
</dbReference>
<keyword evidence="9" id="KW-1133">Transmembrane helix</keyword>
<keyword evidence="4" id="KW-0274">FAD</keyword>
<feature type="domain" description="FAD/NAD(P)-binding" evidence="10">
    <location>
        <begin position="1"/>
        <end position="322"/>
    </location>
</feature>
<dbReference type="InterPro" id="IPR045024">
    <property type="entry name" value="NDH-2"/>
</dbReference>
<dbReference type="InterPro" id="IPR054585">
    <property type="entry name" value="NDH2-like_C"/>
</dbReference>
<keyword evidence="3" id="KW-0285">Flavoprotein</keyword>
<dbReference type="Pfam" id="PF22366">
    <property type="entry name" value="NDH2_C"/>
    <property type="match status" value="1"/>
</dbReference>
<evidence type="ECO:0000259" key="10">
    <source>
        <dbReference type="Pfam" id="PF07992"/>
    </source>
</evidence>
<evidence type="ECO:0000256" key="8">
    <source>
        <dbReference type="ARBA" id="ARBA00047599"/>
    </source>
</evidence>
<sequence>MKIVVVGGGFAGINFVKSLSHDKQFEITLVDKNNYHFFPPLLYQVATAFIEPSNISHPFRRMFQHKDNLRFHMGSLIRINPQNNTIETDTGILPYDYLVLAMGTETNYFGIEGVAQKALPMKTIDEALVLRNQLLMNMEKAVRAKTKEERDCYLNIVIAGGGPTGVELAGMLAELGQYTAEKEYPEIKDFGSHIYLVDAGPVLLAPMSTKAQKEAAHVLEKLGVNVILNTPVKDYRDGKVFLADGRTIETNALLWASGVIAREAPGLAPEVITRGRRILVNEYNQVQGTSNIFALGDQCMQLSDPKFPKGHPQVAQVAIQQGALLAKNLKRLKDNESLKPFRYNDKGSMAIISKYKAVADLPGFSFKGFFAWMVWLFIHIIPLVGFRNKMRLAFSWMWSFITNDPTLRLIIRPNAATIQKEKEAELHNV</sequence>
<dbReference type="InterPro" id="IPR036188">
    <property type="entry name" value="FAD/NAD-bd_sf"/>
</dbReference>
<evidence type="ECO:0000256" key="1">
    <source>
        <dbReference type="ARBA" id="ARBA00005272"/>
    </source>
</evidence>
<evidence type="ECO:0000256" key="6">
    <source>
        <dbReference type="ARBA" id="ARBA00023002"/>
    </source>
</evidence>
<keyword evidence="5" id="KW-0809">Transit peptide</keyword>
<proteinExistence type="inferred from homology"/>
<name>A0AAE3QZ52_9BACT</name>
<comment type="catalytic activity">
    <reaction evidence="8">
        <text>a quinone + NADH + H(+) = a quinol + NAD(+)</text>
        <dbReference type="Rhea" id="RHEA:46160"/>
        <dbReference type="ChEBI" id="CHEBI:15378"/>
        <dbReference type="ChEBI" id="CHEBI:24646"/>
        <dbReference type="ChEBI" id="CHEBI:57540"/>
        <dbReference type="ChEBI" id="CHEBI:57945"/>
        <dbReference type="ChEBI" id="CHEBI:132124"/>
        <dbReference type="EC" id="1.6.5.9"/>
    </reaction>
</comment>
<comment type="caution">
    <text evidence="12">The sequence shown here is derived from an EMBL/GenBank/DDBJ whole genome shotgun (WGS) entry which is preliminary data.</text>
</comment>
<evidence type="ECO:0000256" key="2">
    <source>
        <dbReference type="ARBA" id="ARBA00012637"/>
    </source>
</evidence>
<evidence type="ECO:0000256" key="7">
    <source>
        <dbReference type="ARBA" id="ARBA00023027"/>
    </source>
</evidence>
<dbReference type="InterPro" id="IPR023753">
    <property type="entry name" value="FAD/NAD-binding_dom"/>
</dbReference>
<dbReference type="PRINTS" id="PR00368">
    <property type="entry name" value="FADPNR"/>
</dbReference>
<organism evidence="12 13">
    <name type="scientific">Xanthocytophaga flava</name>
    <dbReference type="NCBI Taxonomy" id="3048013"/>
    <lineage>
        <taxon>Bacteria</taxon>
        <taxon>Pseudomonadati</taxon>
        <taxon>Bacteroidota</taxon>
        <taxon>Cytophagia</taxon>
        <taxon>Cytophagales</taxon>
        <taxon>Rhodocytophagaceae</taxon>
        <taxon>Xanthocytophaga</taxon>
    </lineage>
</organism>
<evidence type="ECO:0000313" key="12">
    <source>
        <dbReference type="EMBL" id="MDJ1485830.1"/>
    </source>
</evidence>
<dbReference type="PANTHER" id="PTHR43706:SF47">
    <property type="entry name" value="EXTERNAL NADH-UBIQUINONE OXIDOREDUCTASE 1, MITOCHONDRIAL-RELATED"/>
    <property type="match status" value="1"/>
</dbReference>
<evidence type="ECO:0000259" key="11">
    <source>
        <dbReference type="Pfam" id="PF22366"/>
    </source>
</evidence>
<reference evidence="12" key="1">
    <citation type="submission" date="2023-05" db="EMBL/GenBank/DDBJ databases">
        <authorList>
            <person name="Zhang X."/>
        </authorList>
    </citation>
    <scope>NUCLEOTIDE SEQUENCE</scope>
    <source>
        <strain evidence="12">YF14B1</strain>
    </source>
</reference>
<dbReference type="Gene3D" id="3.50.50.100">
    <property type="match status" value="1"/>
</dbReference>
<evidence type="ECO:0000313" key="13">
    <source>
        <dbReference type="Proteomes" id="UP001241110"/>
    </source>
</evidence>
<feature type="transmembrane region" description="Helical" evidence="9">
    <location>
        <begin position="369"/>
        <end position="386"/>
    </location>
</feature>
<dbReference type="Pfam" id="PF07992">
    <property type="entry name" value="Pyr_redox_2"/>
    <property type="match status" value="1"/>
</dbReference>